<dbReference type="Pfam" id="PF00534">
    <property type="entry name" value="Glycos_transf_1"/>
    <property type="match status" value="1"/>
</dbReference>
<reference evidence="3 4" key="1">
    <citation type="journal article" date="2019" name="Anaerobe">
        <title>Detection of Robinsoniella peoriensis in multiple bone samples of a trauma patient.</title>
        <authorList>
            <person name="Schrottner P."/>
            <person name="Hartwich K."/>
            <person name="Bunk B."/>
            <person name="Schober I."/>
            <person name="Helbig S."/>
            <person name="Rudolph W.W."/>
            <person name="Gunzer F."/>
        </authorList>
    </citation>
    <scope>NUCLEOTIDE SEQUENCE [LARGE SCALE GENOMIC DNA]</scope>
    <source>
        <strain evidence="3 4">DSM 106044</strain>
    </source>
</reference>
<feature type="domain" description="Glycosyltransferase subfamily 4-like N-terminal" evidence="2">
    <location>
        <begin position="14"/>
        <end position="204"/>
    </location>
</feature>
<evidence type="ECO:0000259" key="2">
    <source>
        <dbReference type="Pfam" id="PF13439"/>
    </source>
</evidence>
<feature type="domain" description="Glycosyl transferase family 1" evidence="1">
    <location>
        <begin position="227"/>
        <end position="383"/>
    </location>
</feature>
<evidence type="ECO:0000259" key="1">
    <source>
        <dbReference type="Pfam" id="PF00534"/>
    </source>
</evidence>
<keyword evidence="3" id="KW-0328">Glycosyltransferase</keyword>
<comment type="caution">
    <text evidence="3">The sequence shown here is derived from an EMBL/GenBank/DDBJ whole genome shotgun (WGS) entry which is preliminary data.</text>
</comment>
<proteinExistence type="predicted"/>
<dbReference type="GO" id="GO:0004373">
    <property type="term" value="F:alpha-1,4-glucan glucosyltransferase (UDP-glucose donor) activity"/>
    <property type="evidence" value="ECO:0007669"/>
    <property type="project" value="UniProtKB-EC"/>
</dbReference>
<sequence length="420" mass="48135">MKILLVNKFHYIKGGSETYYFGLGELLKEKGHEVIYFSMKDDRNFPCGQEGYFTEHVDFNGKMDKIRMLQTGMKILYSREAKKKISALIQKEKPDVVHLNLFQRQLTHSIIDAVTKYHIPIVYTAHDLNCICPNYMMLTHGNICEACKSGHYGACFRNQCVKDSSVKSLLSAAEAYLYKWKKTYQKIDLFITPSAFYKRKIEEAAITTSPVIHMKNFLPAKSVYQAVQENDSYFLYFGRLSKEKGIMTMLKAYQESGLENPLYLAGSGDLEDEIQEYISCHQLKERIRLMGFLSGEVLQRIVQRAKCIVLPSEWYENGPYTIMEAMAQGKPVIVSSNGGLPEIVENGETGYIARPKDTASLAECMKKMAGLSREEYRIMGEKAVANAKRDFDADQYLKNLVQYYEQVRRSYGKNRSSNIT</sequence>
<dbReference type="PANTHER" id="PTHR45947:SF13">
    <property type="entry name" value="TRANSFERASE"/>
    <property type="match status" value="1"/>
</dbReference>
<dbReference type="RefSeq" id="WP_070041087.1">
    <property type="nucleotide sequence ID" value="NZ_CABMJZ010000048.1"/>
</dbReference>
<gene>
    <name evidence="3" type="ORF">DSM106044_03789</name>
</gene>
<dbReference type="STRING" id="180332.GCA_000797495_01037"/>
<dbReference type="InterPro" id="IPR028098">
    <property type="entry name" value="Glyco_trans_4-like_N"/>
</dbReference>
<dbReference type="Gene3D" id="3.40.50.2000">
    <property type="entry name" value="Glycogen Phosphorylase B"/>
    <property type="match status" value="2"/>
</dbReference>
<organism evidence="3 4">
    <name type="scientific">Robinsoniella peoriensis</name>
    <dbReference type="NCBI Taxonomy" id="180332"/>
    <lineage>
        <taxon>Bacteria</taxon>
        <taxon>Bacillati</taxon>
        <taxon>Bacillota</taxon>
        <taxon>Clostridia</taxon>
        <taxon>Lachnospirales</taxon>
        <taxon>Lachnospiraceae</taxon>
        <taxon>Robinsoniella</taxon>
    </lineage>
</organism>
<dbReference type="InterPro" id="IPR001296">
    <property type="entry name" value="Glyco_trans_1"/>
</dbReference>
<evidence type="ECO:0000313" key="4">
    <source>
        <dbReference type="Proteomes" id="UP000306509"/>
    </source>
</evidence>
<dbReference type="Pfam" id="PF13439">
    <property type="entry name" value="Glyco_transf_4"/>
    <property type="match status" value="1"/>
</dbReference>
<evidence type="ECO:0000313" key="3">
    <source>
        <dbReference type="EMBL" id="TLC99338.1"/>
    </source>
</evidence>
<dbReference type="Proteomes" id="UP000306509">
    <property type="component" value="Unassembled WGS sequence"/>
</dbReference>
<keyword evidence="3" id="KW-0808">Transferase</keyword>
<protein>
    <submittedName>
        <fullName evidence="3">Glycogen synthase</fullName>
        <ecNumber evidence="3">2.4.1.11</ecNumber>
    </submittedName>
</protein>
<dbReference type="PANTHER" id="PTHR45947">
    <property type="entry name" value="SULFOQUINOVOSYL TRANSFERASE SQD2"/>
    <property type="match status" value="1"/>
</dbReference>
<accession>A0A4U8Q4K2</accession>
<dbReference type="SUPFAM" id="SSF53756">
    <property type="entry name" value="UDP-Glycosyltransferase/glycogen phosphorylase"/>
    <property type="match status" value="1"/>
</dbReference>
<dbReference type="InterPro" id="IPR050194">
    <property type="entry name" value="Glycosyltransferase_grp1"/>
</dbReference>
<name>A0A4U8Q4K2_9FIRM</name>
<dbReference type="EC" id="2.4.1.11" evidence="3"/>
<dbReference type="AlphaFoldDB" id="A0A4U8Q4K2"/>
<dbReference type="EMBL" id="QGQD01000070">
    <property type="protein sequence ID" value="TLC99338.1"/>
    <property type="molecule type" value="Genomic_DNA"/>
</dbReference>
<keyword evidence="4" id="KW-1185">Reference proteome</keyword>